<evidence type="ECO:0000256" key="1">
    <source>
        <dbReference type="SAM" id="Coils"/>
    </source>
</evidence>
<dbReference type="FunCoup" id="G0N635">
    <property type="interactions" value="1204"/>
</dbReference>
<name>G0N635_CAEBE</name>
<dbReference type="OrthoDB" id="5858171at2759"/>
<accession>G0N635</accession>
<protein>
    <submittedName>
        <fullName evidence="2">Uncharacterized protein</fullName>
    </submittedName>
</protein>
<dbReference type="AlphaFoldDB" id="G0N635"/>
<dbReference type="OMA" id="FETIHYN"/>
<organism evidence="3">
    <name type="scientific">Caenorhabditis brenneri</name>
    <name type="common">Nematode worm</name>
    <dbReference type="NCBI Taxonomy" id="135651"/>
    <lineage>
        <taxon>Eukaryota</taxon>
        <taxon>Metazoa</taxon>
        <taxon>Ecdysozoa</taxon>
        <taxon>Nematoda</taxon>
        <taxon>Chromadorea</taxon>
        <taxon>Rhabditida</taxon>
        <taxon>Rhabditina</taxon>
        <taxon>Rhabditomorpha</taxon>
        <taxon>Rhabditoidea</taxon>
        <taxon>Rhabditidae</taxon>
        <taxon>Peloderinae</taxon>
        <taxon>Caenorhabditis</taxon>
    </lineage>
</organism>
<evidence type="ECO:0000313" key="2">
    <source>
        <dbReference type="EMBL" id="EGT53522.1"/>
    </source>
</evidence>
<sequence length="395" mass="46090">MTDGMGAPYEMMGVQEYYPDINMDTQYQYYSPPAQYPPMDYPPPQMGYQYDYIKPQMTPAAPPQNQNTFQYEFDKAQEILLEPIEQGDGQMEYPAGQLWPMEQEKSQPFIPYNGGNNNNNNNNHFIQPSQNLSPWGQPLDPVDLRVELRTPAVDRAQEEVDKEIDVHVKKEQERVKAKGYSAKCLANKKTALLTNSEIVENLKDEAGILDAEIKLSHNNLEFAVEYVLIPCLGDNNSNIDFTAFNKIEDQKEAIIEQINQEKKEDDDYQKKVTKLRTTKNELAQFEFDQKHKDTIPVWIDDNKGRRIASTTTLATRISRKKVELKTCQFDYEAAVQKYKIKRLQRIKQLLDNYWTNFNPYLRPILQNPPPELWQRLDWHGKTEQFCFLQQIFNPG</sequence>
<feature type="coiled-coil region" evidence="1">
    <location>
        <begin position="244"/>
        <end position="271"/>
    </location>
</feature>
<dbReference type="HOGENOM" id="CLU_748489_0_0_1"/>
<evidence type="ECO:0000313" key="3">
    <source>
        <dbReference type="Proteomes" id="UP000008068"/>
    </source>
</evidence>
<keyword evidence="3" id="KW-1185">Reference proteome</keyword>
<dbReference type="eggNOG" id="ENOG502TI89">
    <property type="taxonomic scope" value="Eukaryota"/>
</dbReference>
<gene>
    <name evidence="2" type="ORF">CAEBREN_23905</name>
</gene>
<proteinExistence type="predicted"/>
<dbReference type="STRING" id="135651.G0N635"/>
<dbReference type="InParanoid" id="G0N635"/>
<dbReference type="EMBL" id="GL379842">
    <property type="protein sequence ID" value="EGT53522.1"/>
    <property type="molecule type" value="Genomic_DNA"/>
</dbReference>
<dbReference type="Proteomes" id="UP000008068">
    <property type="component" value="Unassembled WGS sequence"/>
</dbReference>
<keyword evidence="1" id="KW-0175">Coiled coil</keyword>
<reference evidence="3" key="1">
    <citation type="submission" date="2011-07" db="EMBL/GenBank/DDBJ databases">
        <authorList>
            <consortium name="Caenorhabditis brenneri Sequencing and Analysis Consortium"/>
            <person name="Wilson R.K."/>
        </authorList>
    </citation>
    <scope>NUCLEOTIDE SEQUENCE [LARGE SCALE GENOMIC DNA]</scope>
    <source>
        <strain evidence="3">PB2801</strain>
    </source>
</reference>